<keyword evidence="2" id="KW-1185">Reference proteome</keyword>
<name>A0ABS7F9D3_9NEIS</name>
<dbReference type="Proteomes" id="UP000711178">
    <property type="component" value="Unassembled WGS sequence"/>
</dbReference>
<proteinExistence type="predicted"/>
<sequence>MDAVRHILPDPRQYHPQVSLTNRLIHHAQSALDAADAGERDMWRQALVGAIDEMLQRGELLSISVALAMVPTQACYQLVWDALRQAVEETGGARAQVFAMPLVLVAGSRNEATLPGEIADVAGLNALLRQHGVFAADGDVAVSGALLHPDSVVGLDAIRLHQLTRQDGASARAGLPSQAAPITVKEEGVFLRYLMGVAAQRDGEASPLRHGGSVGAWGMPLMKFLGEQLKTEGVTLFPIARPPLPAMQALVAGNFARFEVALQVFASSQIRRLRELDKEPVAIVSAHENGELHFTLSAKGDERNWEAFVWPLASLDNVKLIEENFRELMAECHVREVHVMAELQPESRDGIPLFFTADDL</sequence>
<dbReference type="EMBL" id="JAHDTB010000002">
    <property type="protein sequence ID" value="MBW8286692.1"/>
    <property type="molecule type" value="Genomic_DNA"/>
</dbReference>
<evidence type="ECO:0000313" key="1">
    <source>
        <dbReference type="EMBL" id="MBW8286692.1"/>
    </source>
</evidence>
<comment type="caution">
    <text evidence="1">The sequence shown here is derived from an EMBL/GenBank/DDBJ whole genome shotgun (WGS) entry which is preliminary data.</text>
</comment>
<organism evidence="1 2">
    <name type="scientific">Chromobacterium subtsugae</name>
    <dbReference type="NCBI Taxonomy" id="251747"/>
    <lineage>
        <taxon>Bacteria</taxon>
        <taxon>Pseudomonadati</taxon>
        <taxon>Pseudomonadota</taxon>
        <taxon>Betaproteobacteria</taxon>
        <taxon>Neisseriales</taxon>
        <taxon>Chromobacteriaceae</taxon>
        <taxon>Chromobacterium</taxon>
    </lineage>
</organism>
<evidence type="ECO:0000313" key="2">
    <source>
        <dbReference type="Proteomes" id="UP000711178"/>
    </source>
</evidence>
<reference evidence="1 2" key="1">
    <citation type="submission" date="2021-05" db="EMBL/GenBank/DDBJ databases">
        <title>Draft Whole Genome Sequencing Of Biosensor Chromobacterium violaceum Strain CV026 Reveals A Regulatory RNA In Chromobacterium violaceum Phenotype Regulatory Network.</title>
        <authorList>
            <person name="Hong K.W."/>
            <person name="Chan K.G."/>
            <person name="Chang C.-Y."/>
        </authorList>
    </citation>
    <scope>NUCLEOTIDE SEQUENCE [LARGE SCALE GENOMIC DNA]</scope>
    <source>
        <strain evidence="1 2">ATCC 31532</strain>
    </source>
</reference>
<gene>
    <name evidence="1" type="ORF">KIF53_03485</name>
</gene>
<dbReference type="RefSeq" id="WP_043575580.1">
    <property type="nucleotide sequence ID" value="NZ_CP142381.1"/>
</dbReference>
<protein>
    <submittedName>
        <fullName evidence="1">Uncharacterized protein</fullName>
    </submittedName>
</protein>
<dbReference type="GeneID" id="89687144"/>
<accession>A0ABS7F9D3</accession>